<evidence type="ECO:0000256" key="8">
    <source>
        <dbReference type="SAM" id="Coils"/>
    </source>
</evidence>
<keyword evidence="3" id="KW-0489">Methyltransferase</keyword>
<comment type="caution">
    <text evidence="11">The sequence shown here is derived from an EMBL/GenBank/DDBJ whole genome shotgun (WGS) entry which is preliminary data.</text>
</comment>
<dbReference type="PRINTS" id="PR00507">
    <property type="entry name" value="N12N6MTFRASE"/>
</dbReference>
<keyword evidence="4" id="KW-0808">Transferase</keyword>
<evidence type="ECO:0000259" key="10">
    <source>
        <dbReference type="Pfam" id="PF12161"/>
    </source>
</evidence>
<evidence type="ECO:0000256" key="3">
    <source>
        <dbReference type="ARBA" id="ARBA00022603"/>
    </source>
</evidence>
<dbReference type="InterPro" id="IPR029063">
    <property type="entry name" value="SAM-dependent_MTases_sf"/>
</dbReference>
<comment type="similarity">
    <text evidence="1">Belongs to the N(4)/N(6)-methyltransferase family.</text>
</comment>
<evidence type="ECO:0000313" key="11">
    <source>
        <dbReference type="EMBL" id="PZX62733.1"/>
    </source>
</evidence>
<dbReference type="RefSeq" id="WP_111294716.1">
    <property type="nucleotide sequence ID" value="NZ_QKZV01000004.1"/>
</dbReference>
<dbReference type="GO" id="GO:0009007">
    <property type="term" value="F:site-specific DNA-methyltransferase (adenine-specific) activity"/>
    <property type="evidence" value="ECO:0007669"/>
    <property type="project" value="UniProtKB-EC"/>
</dbReference>
<dbReference type="GO" id="GO:0003677">
    <property type="term" value="F:DNA binding"/>
    <property type="evidence" value="ECO:0007669"/>
    <property type="project" value="InterPro"/>
</dbReference>
<dbReference type="SUPFAM" id="SSF53335">
    <property type="entry name" value="S-adenosyl-L-methionine-dependent methyltransferases"/>
    <property type="match status" value="1"/>
</dbReference>
<dbReference type="EC" id="2.1.1.72" evidence="2"/>
<evidence type="ECO:0000256" key="7">
    <source>
        <dbReference type="ARBA" id="ARBA00047942"/>
    </source>
</evidence>
<feature type="coiled-coil region" evidence="8">
    <location>
        <begin position="528"/>
        <end position="555"/>
    </location>
</feature>
<dbReference type="Gene3D" id="1.20.1260.30">
    <property type="match status" value="1"/>
</dbReference>
<dbReference type="InterPro" id="IPR022749">
    <property type="entry name" value="D12N6_MeTrfase_N"/>
</dbReference>
<dbReference type="GO" id="GO:0009307">
    <property type="term" value="P:DNA restriction-modification system"/>
    <property type="evidence" value="ECO:0007669"/>
    <property type="project" value="UniProtKB-KW"/>
</dbReference>
<dbReference type="AlphaFoldDB" id="A0A2W7RPK7"/>
<dbReference type="Pfam" id="PF02384">
    <property type="entry name" value="N6_Mtase"/>
    <property type="match status" value="1"/>
</dbReference>
<evidence type="ECO:0000259" key="9">
    <source>
        <dbReference type="Pfam" id="PF02384"/>
    </source>
</evidence>
<evidence type="ECO:0000313" key="12">
    <source>
        <dbReference type="Proteomes" id="UP000249720"/>
    </source>
</evidence>
<comment type="catalytic activity">
    <reaction evidence="7">
        <text>a 2'-deoxyadenosine in DNA + S-adenosyl-L-methionine = an N(6)-methyl-2'-deoxyadenosine in DNA + S-adenosyl-L-homocysteine + H(+)</text>
        <dbReference type="Rhea" id="RHEA:15197"/>
        <dbReference type="Rhea" id="RHEA-COMP:12418"/>
        <dbReference type="Rhea" id="RHEA-COMP:12419"/>
        <dbReference type="ChEBI" id="CHEBI:15378"/>
        <dbReference type="ChEBI" id="CHEBI:57856"/>
        <dbReference type="ChEBI" id="CHEBI:59789"/>
        <dbReference type="ChEBI" id="CHEBI:90615"/>
        <dbReference type="ChEBI" id="CHEBI:90616"/>
        <dbReference type="EC" id="2.1.1.72"/>
    </reaction>
</comment>
<keyword evidence="12" id="KW-1185">Reference proteome</keyword>
<keyword evidence="5" id="KW-0949">S-adenosyl-L-methionine</keyword>
<evidence type="ECO:0000256" key="1">
    <source>
        <dbReference type="ARBA" id="ARBA00006594"/>
    </source>
</evidence>
<dbReference type="GO" id="GO:0032259">
    <property type="term" value="P:methylation"/>
    <property type="evidence" value="ECO:0007669"/>
    <property type="project" value="UniProtKB-KW"/>
</dbReference>
<evidence type="ECO:0000256" key="6">
    <source>
        <dbReference type="ARBA" id="ARBA00022747"/>
    </source>
</evidence>
<keyword evidence="6" id="KW-0680">Restriction system</keyword>
<dbReference type="Gene3D" id="3.40.50.150">
    <property type="entry name" value="Vaccinia Virus protein VP39"/>
    <property type="match status" value="1"/>
</dbReference>
<dbReference type="InterPro" id="IPR003356">
    <property type="entry name" value="DNA_methylase_A-5"/>
</dbReference>
<name>A0A2W7RPK7_9BACT</name>
<dbReference type="Pfam" id="PF12161">
    <property type="entry name" value="HsdM_N"/>
    <property type="match status" value="1"/>
</dbReference>
<dbReference type="PANTHER" id="PTHR42933">
    <property type="entry name" value="SLR6095 PROTEIN"/>
    <property type="match status" value="1"/>
</dbReference>
<dbReference type="GO" id="GO:0008170">
    <property type="term" value="F:N-methyltransferase activity"/>
    <property type="evidence" value="ECO:0007669"/>
    <property type="project" value="InterPro"/>
</dbReference>
<dbReference type="OrthoDB" id="9814572at2"/>
<organism evidence="11 12">
    <name type="scientific">Hydrotalea sandarakina</name>
    <dbReference type="NCBI Taxonomy" id="1004304"/>
    <lineage>
        <taxon>Bacteria</taxon>
        <taxon>Pseudomonadati</taxon>
        <taxon>Bacteroidota</taxon>
        <taxon>Chitinophagia</taxon>
        <taxon>Chitinophagales</taxon>
        <taxon>Chitinophagaceae</taxon>
        <taxon>Hydrotalea</taxon>
    </lineage>
</organism>
<sequence length="558" mass="63138">MAKQNGNGEKVKSMESWIWDAACSIRGAADAAKYKDYILPLIFVKRLCDVFDDEIDRIADELHKRNTRAERSRSKALQLVERDKSLVRFYLPIRPKDPEKETTWDVIRTLSNKIGQQLTDILRAIAKENPSLQGIIDRIDFNATTHGQRDIDDDRLSKLIEKIAEKRLGLKDVEPDIIGRSYEYLIRKFAEGSGQSAGEFYTPAEVGIIMAKIMDPEPGMEIYDPTCGSGGLLIKCELVLEEKMRLRLRSADSKKGDDGCLSEVEGSHRYAPLKLYGQEFTPSTWAMAKMNMVIHDMEGDIEIGDTLKNPKFRNGNKLKKFDRVVANPMWNQGRDSLPYITDDFFINDEFGRFPAGSCGGKIDWGWMQHIYSSLNDSGKAAVILDTGAASRGSGNQGNNKEKEVRKWFVDNDLIEGVIYLPENLFYNTTAPGIIIFLNKAKPAHIKNKIYLLHAGKEFEKGDPKNFIPPASIEKIADYYKAFKEEENPPAGRAGFARLVSKEEIVKNDYNISPSRYIQITDAETYRPLGELVEELKALEEEAAEIDKELKTIFQKLGI</sequence>
<keyword evidence="8" id="KW-0175">Coiled coil</keyword>
<gene>
    <name evidence="11" type="ORF">LX80_01427</name>
</gene>
<evidence type="ECO:0000256" key="2">
    <source>
        <dbReference type="ARBA" id="ARBA00011900"/>
    </source>
</evidence>
<dbReference type="PANTHER" id="PTHR42933:SF3">
    <property type="entry name" value="TYPE I RESTRICTION ENZYME MJAVIII METHYLASE SUBUNIT"/>
    <property type="match status" value="1"/>
</dbReference>
<feature type="domain" description="N6 adenine-specific DNA methyltransferase N-terminal" evidence="10">
    <location>
        <begin position="15"/>
        <end position="163"/>
    </location>
</feature>
<dbReference type="InterPro" id="IPR051537">
    <property type="entry name" value="DNA_Adenine_Mtase"/>
</dbReference>
<dbReference type="EMBL" id="QKZV01000004">
    <property type="protein sequence ID" value="PZX62733.1"/>
    <property type="molecule type" value="Genomic_DNA"/>
</dbReference>
<feature type="domain" description="DNA methylase adenine-specific" evidence="9">
    <location>
        <begin position="175"/>
        <end position="521"/>
    </location>
</feature>
<dbReference type="Proteomes" id="UP000249720">
    <property type="component" value="Unassembled WGS sequence"/>
</dbReference>
<evidence type="ECO:0000256" key="5">
    <source>
        <dbReference type="ARBA" id="ARBA00022691"/>
    </source>
</evidence>
<evidence type="ECO:0000256" key="4">
    <source>
        <dbReference type="ARBA" id="ARBA00022679"/>
    </source>
</evidence>
<reference evidence="11 12" key="1">
    <citation type="submission" date="2018-06" db="EMBL/GenBank/DDBJ databases">
        <title>Genomic Encyclopedia of Archaeal and Bacterial Type Strains, Phase II (KMG-II): from individual species to whole genera.</title>
        <authorList>
            <person name="Goeker M."/>
        </authorList>
    </citation>
    <scope>NUCLEOTIDE SEQUENCE [LARGE SCALE GENOMIC DNA]</scope>
    <source>
        <strain evidence="11 12">DSM 23241</strain>
    </source>
</reference>
<proteinExistence type="inferred from homology"/>
<accession>A0A2W7RPK7</accession>
<protein>
    <recommendedName>
        <fullName evidence="2">site-specific DNA-methyltransferase (adenine-specific)</fullName>
        <ecNumber evidence="2">2.1.1.72</ecNumber>
    </recommendedName>
</protein>
<dbReference type="InterPro" id="IPR038333">
    <property type="entry name" value="T1MK-like_N_sf"/>
</dbReference>